<evidence type="ECO:0000313" key="1">
    <source>
        <dbReference type="EMBL" id="GFU29280.1"/>
    </source>
</evidence>
<accession>A0A8X6QIV9</accession>
<dbReference type="EMBL" id="BMAW01033230">
    <property type="protein sequence ID" value="GFU29280.1"/>
    <property type="molecule type" value="Genomic_DNA"/>
</dbReference>
<dbReference type="AlphaFoldDB" id="A0A8X6QIV9"/>
<keyword evidence="2" id="KW-1185">Reference proteome</keyword>
<organism evidence="1 2">
    <name type="scientific">Nephila pilipes</name>
    <name type="common">Giant wood spider</name>
    <name type="synonym">Nephila maculata</name>
    <dbReference type="NCBI Taxonomy" id="299642"/>
    <lineage>
        <taxon>Eukaryota</taxon>
        <taxon>Metazoa</taxon>
        <taxon>Ecdysozoa</taxon>
        <taxon>Arthropoda</taxon>
        <taxon>Chelicerata</taxon>
        <taxon>Arachnida</taxon>
        <taxon>Araneae</taxon>
        <taxon>Araneomorphae</taxon>
        <taxon>Entelegynae</taxon>
        <taxon>Araneoidea</taxon>
        <taxon>Nephilidae</taxon>
        <taxon>Nephila</taxon>
    </lineage>
</organism>
<name>A0A8X6QIV9_NEPPI</name>
<protein>
    <submittedName>
        <fullName evidence="1">Uncharacterized protein</fullName>
    </submittedName>
</protein>
<reference evidence="1" key="1">
    <citation type="submission" date="2020-08" db="EMBL/GenBank/DDBJ databases">
        <title>Multicomponent nature underlies the extraordinary mechanical properties of spider dragline silk.</title>
        <authorList>
            <person name="Kono N."/>
            <person name="Nakamura H."/>
            <person name="Mori M."/>
            <person name="Yoshida Y."/>
            <person name="Ohtoshi R."/>
            <person name="Malay A.D."/>
            <person name="Moran D.A.P."/>
            <person name="Tomita M."/>
            <person name="Numata K."/>
            <person name="Arakawa K."/>
        </authorList>
    </citation>
    <scope>NUCLEOTIDE SEQUENCE</scope>
</reference>
<feature type="non-terminal residue" evidence="1">
    <location>
        <position position="1"/>
    </location>
</feature>
<proteinExistence type="predicted"/>
<sequence>QILFREVHTELHSTISGKEENLAGSSLSKCLYIATGKL</sequence>
<gene>
    <name evidence="1" type="ORF">NPIL_199841</name>
</gene>
<dbReference type="Proteomes" id="UP000887013">
    <property type="component" value="Unassembled WGS sequence"/>
</dbReference>
<comment type="caution">
    <text evidence="1">The sequence shown here is derived from an EMBL/GenBank/DDBJ whole genome shotgun (WGS) entry which is preliminary data.</text>
</comment>
<evidence type="ECO:0000313" key="2">
    <source>
        <dbReference type="Proteomes" id="UP000887013"/>
    </source>
</evidence>